<protein>
    <recommendedName>
        <fullName evidence="5">non-reducing end alpha-L-arabinofuranosidase</fullName>
        <ecNumber evidence="5">3.2.1.55</ecNumber>
    </recommendedName>
</protein>
<evidence type="ECO:0000256" key="5">
    <source>
        <dbReference type="ARBA" id="ARBA00012670"/>
    </source>
</evidence>
<evidence type="ECO:0000256" key="3">
    <source>
        <dbReference type="ARBA" id="ARBA00007186"/>
    </source>
</evidence>
<evidence type="ECO:0000256" key="6">
    <source>
        <dbReference type="ARBA" id="ARBA00022801"/>
    </source>
</evidence>
<reference evidence="12 13" key="1">
    <citation type="submission" date="2018-08" db="EMBL/GenBank/DDBJ databases">
        <title>A genome reference for cultivated species of the human gut microbiota.</title>
        <authorList>
            <person name="Zou Y."/>
            <person name="Xue W."/>
            <person name="Luo G."/>
        </authorList>
    </citation>
    <scope>NUCLEOTIDE SEQUENCE [LARGE SCALE GENOMIC DNA]</scope>
    <source>
        <strain evidence="10 13">AF14-18</strain>
        <strain evidence="11 12">AM35-14</strain>
    </source>
</reference>
<dbReference type="Gene3D" id="3.20.20.80">
    <property type="entry name" value="Glycosidases"/>
    <property type="match status" value="1"/>
</dbReference>
<dbReference type="Pfam" id="PF22848">
    <property type="entry name" value="ASD1_dom"/>
    <property type="match status" value="1"/>
</dbReference>
<accession>A0A414AJH1</accession>
<feature type="domain" description="Alpha-L-arabinofuranosidase C-terminal" evidence="9">
    <location>
        <begin position="433"/>
        <end position="623"/>
    </location>
</feature>
<dbReference type="RefSeq" id="WP_118018551.1">
    <property type="nucleotide sequence ID" value="NZ_CAUHGS010000005.1"/>
</dbReference>
<dbReference type="Proteomes" id="UP000283975">
    <property type="component" value="Unassembled WGS sequence"/>
</dbReference>
<comment type="catalytic activity">
    <reaction evidence="1">
        <text>Hydrolysis of terminal non-reducing alpha-L-arabinofuranoside residues in alpha-L-arabinosides.</text>
        <dbReference type="EC" id="3.2.1.55"/>
    </reaction>
</comment>
<dbReference type="PANTHER" id="PTHR43576:SF2">
    <property type="entry name" value="INTRACELLULAR EXO-ALPHA-L-ARABINOFURANOSIDASE 2"/>
    <property type="match status" value="1"/>
</dbReference>
<dbReference type="Proteomes" id="UP000284543">
    <property type="component" value="Unassembled WGS sequence"/>
</dbReference>
<evidence type="ECO:0000256" key="1">
    <source>
        <dbReference type="ARBA" id="ARBA00001462"/>
    </source>
</evidence>
<evidence type="ECO:0000256" key="8">
    <source>
        <dbReference type="ARBA" id="ARBA00023295"/>
    </source>
</evidence>
<comment type="caution">
    <text evidence="11">The sequence shown here is derived from an EMBL/GenBank/DDBJ whole genome shotgun (WGS) entry which is preliminary data.</text>
</comment>
<name>A0A414AJH1_9FIRM</name>
<dbReference type="Pfam" id="PF06964">
    <property type="entry name" value="Alpha-L-AF_C"/>
    <property type="match status" value="1"/>
</dbReference>
<dbReference type="PANTHER" id="PTHR43576">
    <property type="entry name" value="ALPHA-L-ARABINOFURANOSIDASE C-RELATED"/>
    <property type="match status" value="1"/>
</dbReference>
<evidence type="ECO:0000256" key="2">
    <source>
        <dbReference type="ARBA" id="ARBA00004881"/>
    </source>
</evidence>
<evidence type="ECO:0000259" key="9">
    <source>
        <dbReference type="SMART" id="SM00813"/>
    </source>
</evidence>
<evidence type="ECO:0000313" key="13">
    <source>
        <dbReference type="Proteomes" id="UP000284543"/>
    </source>
</evidence>
<dbReference type="Gene3D" id="2.60.40.1180">
    <property type="entry name" value="Golgi alpha-mannosidase II"/>
    <property type="match status" value="1"/>
</dbReference>
<dbReference type="InterPro" id="IPR055235">
    <property type="entry name" value="ASD1_cat"/>
</dbReference>
<dbReference type="InterPro" id="IPR010720">
    <property type="entry name" value="Alpha-L-AF_C"/>
</dbReference>
<proteinExistence type="inferred from homology"/>
<evidence type="ECO:0000313" key="12">
    <source>
        <dbReference type="Proteomes" id="UP000283975"/>
    </source>
</evidence>
<comment type="pathway">
    <text evidence="2">Glycan metabolism.</text>
</comment>
<dbReference type="GO" id="GO:0000272">
    <property type="term" value="P:polysaccharide catabolic process"/>
    <property type="evidence" value="ECO:0007669"/>
    <property type="project" value="TreeGrafter"/>
</dbReference>
<dbReference type="SUPFAM" id="SSF49785">
    <property type="entry name" value="Galactose-binding domain-like"/>
    <property type="match status" value="1"/>
</dbReference>
<dbReference type="GO" id="GO:0046373">
    <property type="term" value="P:L-arabinose metabolic process"/>
    <property type="evidence" value="ECO:0007669"/>
    <property type="project" value="InterPro"/>
</dbReference>
<dbReference type="InterPro" id="IPR017853">
    <property type="entry name" value="GH"/>
</dbReference>
<comment type="subunit">
    <text evidence="4">Homohexamer; trimer of dimers.</text>
</comment>
<dbReference type="SUPFAM" id="SSF51445">
    <property type="entry name" value="(Trans)glycosidases"/>
    <property type="match status" value="1"/>
</dbReference>
<dbReference type="SUPFAM" id="SSF51011">
    <property type="entry name" value="Glycosyl hydrolase domain"/>
    <property type="match status" value="1"/>
</dbReference>
<keyword evidence="6" id="KW-0378">Hydrolase</keyword>
<dbReference type="EMBL" id="QSHZ01000045">
    <property type="protein sequence ID" value="RHC48985.1"/>
    <property type="molecule type" value="Genomic_DNA"/>
</dbReference>
<keyword evidence="7" id="KW-0119">Carbohydrate metabolism</keyword>
<dbReference type="SMART" id="SM00813">
    <property type="entry name" value="Alpha-L-AF_C"/>
    <property type="match status" value="1"/>
</dbReference>
<dbReference type="EMBL" id="QRZM01000003">
    <property type="protein sequence ID" value="RGV76996.1"/>
    <property type="molecule type" value="Genomic_DNA"/>
</dbReference>
<keyword evidence="8" id="KW-0326">Glycosidase</keyword>
<dbReference type="EC" id="3.2.1.55" evidence="5"/>
<dbReference type="GO" id="GO:0046556">
    <property type="term" value="F:alpha-L-arabinofuranosidase activity"/>
    <property type="evidence" value="ECO:0007669"/>
    <property type="project" value="UniProtKB-EC"/>
</dbReference>
<organism evidence="11 12">
    <name type="scientific">Enterocloster bolteae</name>
    <dbReference type="NCBI Taxonomy" id="208479"/>
    <lineage>
        <taxon>Bacteria</taxon>
        <taxon>Bacillati</taxon>
        <taxon>Bacillota</taxon>
        <taxon>Clostridia</taxon>
        <taxon>Lachnospirales</taxon>
        <taxon>Lachnospiraceae</taxon>
        <taxon>Enterocloster</taxon>
    </lineage>
</organism>
<evidence type="ECO:0000313" key="11">
    <source>
        <dbReference type="EMBL" id="RHC48985.1"/>
    </source>
</evidence>
<sequence length="631" mass="70971">MKAEITIKEGNKRPVNPLIFGHFIEYMRDCIDEGMWAQLLKNRSFEISEHVKDGVPDFWHRTGVKDAFHFEQDWDHTISREGCSLKITDRNHYDGYAGTAQTGLCIQNGRYEGYVWMKSEQEVPVSIEIYDKEGREFLSKTISVNGEWKKYCFDFRSAAVTYTGTMEIRLKAAGTLWVDGCSLMPSDTVDGIWREVFERIKNISPAVIRFPGGCFADCYHWEDGIGERDTRPVRKNEHWGGYEDNSFGMDEYMEFCRKIGCEPMICVNFGSGTAEEAANWVEYCNGLADTPYGRLRAAHGHPEPWNIKYWDIGNETFGDWEIGHLDASGYAVKYLSFYEAMKEKDPTITFMVCGGDGDSISQEWNRKISEIIGDKMDVVCLHMYSQKEIQGEHDSRDIYYATAGSVKKYEGILNDSCETIRKSGNPAAMAAVTEYNVGTIIDSYREQTLEAAIFNAGMLNMFLRNTDKLAMCNLSDLVNGWPGGCIVSKDGHAFGTATYHVMSMYSGSRLKEVLDIDVFSPTYSTSEQIGNIEPLSGVPYVDAAACLDENGNTVIFALNRSCDQEAVLEIKYETPNKTVKKAEITTITSEKTSDMNTLPDESIVPAACMMQTQSGSVTLAKHSINRIVLLP</sequence>
<dbReference type="InterPro" id="IPR008979">
    <property type="entry name" value="Galactose-bd-like_sf"/>
</dbReference>
<evidence type="ECO:0000256" key="4">
    <source>
        <dbReference type="ARBA" id="ARBA00011165"/>
    </source>
</evidence>
<dbReference type="AlphaFoldDB" id="A0A414AJH1"/>
<comment type="similarity">
    <text evidence="3">Belongs to the glycosyl hydrolase 51 family.</text>
</comment>
<gene>
    <name evidence="11" type="ORF">DW839_28115</name>
    <name evidence="10" type="ORF">DWW02_10710</name>
</gene>
<evidence type="ECO:0000313" key="10">
    <source>
        <dbReference type="EMBL" id="RGV76996.1"/>
    </source>
</evidence>
<evidence type="ECO:0000256" key="7">
    <source>
        <dbReference type="ARBA" id="ARBA00023277"/>
    </source>
</evidence>
<dbReference type="InterPro" id="IPR013780">
    <property type="entry name" value="Glyco_hydro_b"/>
</dbReference>